<dbReference type="KEGG" id="samy:DB32_003870"/>
<dbReference type="Pfam" id="PF13527">
    <property type="entry name" value="Acetyltransf_9"/>
    <property type="match status" value="1"/>
</dbReference>
<accession>A0A0F6W409</accession>
<evidence type="ECO:0000313" key="3">
    <source>
        <dbReference type="Proteomes" id="UP000034883"/>
    </source>
</evidence>
<dbReference type="InterPro" id="IPR016181">
    <property type="entry name" value="Acyl_CoA_acyltransferase"/>
</dbReference>
<gene>
    <name evidence="2" type="ORF">DB32_003870</name>
</gene>
<evidence type="ECO:0000259" key="1">
    <source>
        <dbReference type="PROSITE" id="PS51186"/>
    </source>
</evidence>
<proteinExistence type="predicted"/>
<dbReference type="AlphaFoldDB" id="A0A0F6W409"/>
<organism evidence="2 3">
    <name type="scientific">Sandaracinus amylolyticus</name>
    <dbReference type="NCBI Taxonomy" id="927083"/>
    <lineage>
        <taxon>Bacteria</taxon>
        <taxon>Pseudomonadati</taxon>
        <taxon>Myxococcota</taxon>
        <taxon>Polyangia</taxon>
        <taxon>Polyangiales</taxon>
        <taxon>Sandaracinaceae</taxon>
        <taxon>Sandaracinus</taxon>
    </lineage>
</organism>
<dbReference type="OrthoDB" id="9804948at2"/>
<dbReference type="EMBL" id="CP011125">
    <property type="protein sequence ID" value="AKF06721.1"/>
    <property type="molecule type" value="Genomic_DNA"/>
</dbReference>
<dbReference type="InterPro" id="IPR051554">
    <property type="entry name" value="Acetyltransferase_Eis"/>
</dbReference>
<dbReference type="Proteomes" id="UP000034883">
    <property type="component" value="Chromosome"/>
</dbReference>
<dbReference type="InterPro" id="IPR000182">
    <property type="entry name" value="GNAT_dom"/>
</dbReference>
<dbReference type="PANTHER" id="PTHR37817:SF1">
    <property type="entry name" value="N-ACETYLTRANSFERASE EIS"/>
    <property type="match status" value="1"/>
</dbReference>
<evidence type="ECO:0000313" key="2">
    <source>
        <dbReference type="EMBL" id="AKF06721.1"/>
    </source>
</evidence>
<dbReference type="PROSITE" id="PS51186">
    <property type="entry name" value="GNAT"/>
    <property type="match status" value="1"/>
</dbReference>
<sequence>MPYPADPSARTAILDLLGSVWPHVPPSVEHASRWGADWCEVSTPFVRWEDARALSLVGVLRLPMRVNGRDVTLAGIHGVCTRAAHRGRGLFRSAIDEALRFAEREIGETAILWTEEPAIYERFGFRRAFEQIATLDVDVTPVRDARSRRLDPDLDEDLALLKRMLASRAPVSDRLATREPGWHFLIDLALHGSLAPALVHLPALDAIVAVEDRGRALRIHDVIAPRIPDVGELVAHLGGAPWGVEIALTCDLLCPRAHDSIPHDATDVLMVRGPLDVPPPFALSSLVRC</sequence>
<dbReference type="GO" id="GO:0030649">
    <property type="term" value="P:aminoglycoside antibiotic catabolic process"/>
    <property type="evidence" value="ECO:0007669"/>
    <property type="project" value="TreeGrafter"/>
</dbReference>
<name>A0A0F6W409_9BACT</name>
<keyword evidence="2" id="KW-0808">Transferase</keyword>
<dbReference type="STRING" id="927083.DB32_003870"/>
<dbReference type="SUPFAM" id="SSF55729">
    <property type="entry name" value="Acyl-CoA N-acyltransferases (Nat)"/>
    <property type="match status" value="1"/>
</dbReference>
<feature type="domain" description="N-acetyltransferase" evidence="1">
    <location>
        <begin position="1"/>
        <end position="146"/>
    </location>
</feature>
<keyword evidence="3" id="KW-1185">Reference proteome</keyword>
<reference evidence="2 3" key="1">
    <citation type="submission" date="2015-03" db="EMBL/GenBank/DDBJ databases">
        <title>Genome assembly of Sandaracinus amylolyticus DSM 53668.</title>
        <authorList>
            <person name="Sharma G."/>
            <person name="Subramanian S."/>
        </authorList>
    </citation>
    <scope>NUCLEOTIDE SEQUENCE [LARGE SCALE GENOMIC DNA]</scope>
    <source>
        <strain evidence="2 3">DSM 53668</strain>
    </source>
</reference>
<dbReference type="GO" id="GO:0034069">
    <property type="term" value="F:aminoglycoside N-acetyltransferase activity"/>
    <property type="evidence" value="ECO:0007669"/>
    <property type="project" value="TreeGrafter"/>
</dbReference>
<protein>
    <submittedName>
        <fullName evidence="2">Acetyltransferase, GNAT family, potentially associated with YqeK</fullName>
    </submittedName>
</protein>
<dbReference type="Gene3D" id="3.40.630.30">
    <property type="match status" value="1"/>
</dbReference>
<dbReference type="PANTHER" id="PTHR37817">
    <property type="entry name" value="N-ACETYLTRANSFERASE EIS"/>
    <property type="match status" value="1"/>
</dbReference>
<dbReference type="RefSeq" id="WP_053233867.1">
    <property type="nucleotide sequence ID" value="NZ_CP011125.1"/>
</dbReference>